<dbReference type="AlphaFoldDB" id="A0ABD1ID97"/>
<dbReference type="Pfam" id="PF02190">
    <property type="entry name" value="LON_substr_bdg"/>
    <property type="match status" value="1"/>
</dbReference>
<dbReference type="InterPro" id="IPR015947">
    <property type="entry name" value="PUA-like_sf"/>
</dbReference>
<dbReference type="SMART" id="SM00184">
    <property type="entry name" value="RING"/>
    <property type="match status" value="1"/>
</dbReference>
<name>A0ABD1ID97_SALDI</name>
<dbReference type="Gene3D" id="2.30.130.40">
    <property type="entry name" value="LON domain-like"/>
    <property type="match status" value="1"/>
</dbReference>
<evidence type="ECO:0000259" key="5">
    <source>
        <dbReference type="PROSITE" id="PS50089"/>
    </source>
</evidence>
<dbReference type="InterPro" id="IPR003111">
    <property type="entry name" value="Lon_prtase_N"/>
</dbReference>
<keyword evidence="1" id="KW-0479">Metal-binding</keyword>
<reference evidence="7 8" key="1">
    <citation type="submission" date="2024-06" db="EMBL/GenBank/DDBJ databases">
        <title>A chromosome level genome sequence of Diviner's sage (Salvia divinorum).</title>
        <authorList>
            <person name="Ford S.A."/>
            <person name="Ro D.-K."/>
            <person name="Ness R.W."/>
            <person name="Phillips M.A."/>
        </authorList>
    </citation>
    <scope>NUCLEOTIDE SEQUENCE [LARGE SCALE GENOMIC DNA]</scope>
    <source>
        <strain evidence="7">SAF-2024a</strain>
        <tissue evidence="7">Leaf</tissue>
    </source>
</reference>
<evidence type="ECO:0000256" key="2">
    <source>
        <dbReference type="ARBA" id="ARBA00022771"/>
    </source>
</evidence>
<dbReference type="GO" id="GO:0005737">
    <property type="term" value="C:cytoplasm"/>
    <property type="evidence" value="ECO:0007669"/>
    <property type="project" value="UniProtKB-ARBA"/>
</dbReference>
<proteinExistence type="predicted"/>
<dbReference type="InterPro" id="IPR011990">
    <property type="entry name" value="TPR-like_helical_dom_sf"/>
</dbReference>
<dbReference type="GO" id="GO:0008270">
    <property type="term" value="F:zinc ion binding"/>
    <property type="evidence" value="ECO:0007669"/>
    <property type="project" value="UniProtKB-KW"/>
</dbReference>
<keyword evidence="2 4" id="KW-0863">Zinc-finger</keyword>
<dbReference type="SMART" id="SM00028">
    <property type="entry name" value="TPR"/>
    <property type="match status" value="2"/>
</dbReference>
<dbReference type="EMBL" id="JBEAFC010000002">
    <property type="protein sequence ID" value="KAL1566342.1"/>
    <property type="molecule type" value="Genomic_DNA"/>
</dbReference>
<dbReference type="InterPro" id="IPR013083">
    <property type="entry name" value="Znf_RING/FYVE/PHD"/>
</dbReference>
<dbReference type="PANTHER" id="PTHR23327:SF42">
    <property type="entry name" value="LON PEPTIDASE N-TERMINAL DOMAIN AND RING FINGER PROTEIN C14F5.10C"/>
    <property type="match status" value="1"/>
</dbReference>
<gene>
    <name evidence="7" type="ORF">AAHA92_01963</name>
</gene>
<dbReference type="SUPFAM" id="SSF57850">
    <property type="entry name" value="RING/U-box"/>
    <property type="match status" value="1"/>
</dbReference>
<dbReference type="SUPFAM" id="SSF88697">
    <property type="entry name" value="PUA domain-like"/>
    <property type="match status" value="1"/>
</dbReference>
<comment type="caution">
    <text evidence="7">The sequence shown here is derived from an EMBL/GenBank/DDBJ whole genome shotgun (WGS) entry which is preliminary data.</text>
</comment>
<keyword evidence="3" id="KW-0862">Zinc</keyword>
<feature type="domain" description="Lon N-terminal" evidence="6">
    <location>
        <begin position="272"/>
        <end position="476"/>
    </location>
</feature>
<sequence length="482" mass="55478">MESSPPTGFGLEGIDDVKDFPWNEEGSSMSRERYGHLYDLMQRGNTAFREHRLDQAIELYSRANHIKPGDSIILSNRCATYLRISQFLRSRSPSASEYRPLNGLDPTTHAGLALNDAEKVMNQHSNSAASYILKANALILLEKYELAQDVIRSGLQIDPQSNALSNLEKKIDNTSLRRSHSNPERTDDYDCTLCLKLLYEPITTPCGHSFCRSCLFQTMDRGNRCPLCRTILFISPRTCAISVTLNNIIEKSFPEEYAERKLEQLNLTNPGPDLLPLFAMDVILPCQKLQLNIFEPRYRLMVRRIMEGNRRMGMVVIDSSTGSVVDYACEVEITDCEPLPDGRFFLEVESRRRCRIIRNWDQDGYRVAEVEWVNDIYPPEGNEKNDLLEMTHKSAVFVRQWIKEAQEAAQGGNYRIRLAELFKAEGLMPSTRDPERFSFWLATLTNRRPSERLELLRLRDTRERITTSLLFMKAEEQGCRLQ</sequence>
<dbReference type="Gene3D" id="1.25.40.10">
    <property type="entry name" value="Tetratricopeptide repeat domain"/>
    <property type="match status" value="1"/>
</dbReference>
<dbReference type="InterPro" id="IPR001841">
    <property type="entry name" value="Znf_RING"/>
</dbReference>
<evidence type="ECO:0000313" key="8">
    <source>
        <dbReference type="Proteomes" id="UP001567538"/>
    </source>
</evidence>
<feature type="domain" description="RING-type" evidence="5">
    <location>
        <begin position="191"/>
        <end position="229"/>
    </location>
</feature>
<evidence type="ECO:0000256" key="1">
    <source>
        <dbReference type="ARBA" id="ARBA00022723"/>
    </source>
</evidence>
<dbReference type="Pfam" id="PF13923">
    <property type="entry name" value="zf-C3HC4_2"/>
    <property type="match status" value="1"/>
</dbReference>
<organism evidence="7 8">
    <name type="scientific">Salvia divinorum</name>
    <name type="common">Maria pastora</name>
    <name type="synonym">Diviner's sage</name>
    <dbReference type="NCBI Taxonomy" id="28513"/>
    <lineage>
        <taxon>Eukaryota</taxon>
        <taxon>Viridiplantae</taxon>
        <taxon>Streptophyta</taxon>
        <taxon>Embryophyta</taxon>
        <taxon>Tracheophyta</taxon>
        <taxon>Spermatophyta</taxon>
        <taxon>Magnoliopsida</taxon>
        <taxon>eudicotyledons</taxon>
        <taxon>Gunneridae</taxon>
        <taxon>Pentapetalae</taxon>
        <taxon>asterids</taxon>
        <taxon>lamiids</taxon>
        <taxon>Lamiales</taxon>
        <taxon>Lamiaceae</taxon>
        <taxon>Nepetoideae</taxon>
        <taxon>Mentheae</taxon>
        <taxon>Salviinae</taxon>
        <taxon>Salvia</taxon>
        <taxon>Salvia subgen. Calosphace</taxon>
    </lineage>
</organism>
<dbReference type="InterPro" id="IPR017907">
    <property type="entry name" value="Znf_RING_CS"/>
</dbReference>
<evidence type="ECO:0000313" key="7">
    <source>
        <dbReference type="EMBL" id="KAL1566342.1"/>
    </source>
</evidence>
<dbReference type="InterPro" id="IPR019734">
    <property type="entry name" value="TPR_rpt"/>
</dbReference>
<protein>
    <submittedName>
        <fullName evidence="7">LON peptidase N-terminal domain and RING finger protein 1 isoform X2</fullName>
    </submittedName>
</protein>
<dbReference type="SUPFAM" id="SSF48452">
    <property type="entry name" value="TPR-like"/>
    <property type="match status" value="1"/>
</dbReference>
<evidence type="ECO:0000256" key="4">
    <source>
        <dbReference type="PROSITE-ProRule" id="PRU00175"/>
    </source>
</evidence>
<evidence type="ECO:0000259" key="6">
    <source>
        <dbReference type="PROSITE" id="PS51787"/>
    </source>
</evidence>
<dbReference type="CDD" id="cd16514">
    <property type="entry name" value="RING-HC_LONFs_rpt2"/>
    <property type="match status" value="1"/>
</dbReference>
<dbReference type="PROSITE" id="PS00518">
    <property type="entry name" value="ZF_RING_1"/>
    <property type="match status" value="1"/>
</dbReference>
<dbReference type="Proteomes" id="UP001567538">
    <property type="component" value="Unassembled WGS sequence"/>
</dbReference>
<dbReference type="SMART" id="SM00464">
    <property type="entry name" value="LON"/>
    <property type="match status" value="1"/>
</dbReference>
<dbReference type="PROSITE" id="PS50089">
    <property type="entry name" value="ZF_RING_2"/>
    <property type="match status" value="1"/>
</dbReference>
<dbReference type="InterPro" id="IPR046336">
    <property type="entry name" value="Lon_prtase_N_sf"/>
</dbReference>
<accession>A0ABD1ID97</accession>
<dbReference type="PROSITE" id="PS51787">
    <property type="entry name" value="LON_N"/>
    <property type="match status" value="1"/>
</dbReference>
<dbReference type="PANTHER" id="PTHR23327">
    <property type="entry name" value="RING FINGER PROTEIN 127"/>
    <property type="match status" value="1"/>
</dbReference>
<dbReference type="Gene3D" id="3.30.40.10">
    <property type="entry name" value="Zinc/RING finger domain, C3HC4 (zinc finger)"/>
    <property type="match status" value="1"/>
</dbReference>
<evidence type="ECO:0000256" key="3">
    <source>
        <dbReference type="ARBA" id="ARBA00022833"/>
    </source>
</evidence>
<keyword evidence="8" id="KW-1185">Reference proteome</keyword>